<feature type="region of interest" description="Disordered" evidence="1">
    <location>
        <begin position="1"/>
        <end position="24"/>
    </location>
</feature>
<dbReference type="EMBL" id="VSSQ01012934">
    <property type="protein sequence ID" value="MPM50362.1"/>
    <property type="molecule type" value="Genomic_DNA"/>
</dbReference>
<feature type="region of interest" description="Disordered" evidence="1">
    <location>
        <begin position="96"/>
        <end position="118"/>
    </location>
</feature>
<dbReference type="AlphaFoldDB" id="A0A645AAZ9"/>
<comment type="caution">
    <text evidence="2">The sequence shown here is derived from an EMBL/GenBank/DDBJ whole genome shotgun (WGS) entry which is preliminary data.</text>
</comment>
<protein>
    <submittedName>
        <fullName evidence="2">Uncharacterized protein</fullName>
    </submittedName>
</protein>
<name>A0A645AAZ9_9ZZZZ</name>
<feature type="compositionally biased region" description="Basic residues" evidence="1">
    <location>
        <begin position="1"/>
        <end position="10"/>
    </location>
</feature>
<gene>
    <name evidence="2" type="ORF">SDC9_97101</name>
</gene>
<evidence type="ECO:0000256" key="1">
    <source>
        <dbReference type="SAM" id="MobiDB-lite"/>
    </source>
</evidence>
<reference evidence="2" key="1">
    <citation type="submission" date="2019-08" db="EMBL/GenBank/DDBJ databases">
        <authorList>
            <person name="Kucharzyk K."/>
            <person name="Murdoch R.W."/>
            <person name="Higgins S."/>
            <person name="Loffler F."/>
        </authorList>
    </citation>
    <scope>NUCLEOTIDE SEQUENCE</scope>
</reference>
<accession>A0A645AAZ9</accession>
<sequence>MGKHKHRRRHSDTSNVQQLPAPMPGFGGLGEMLGGGMGGGMNGMAGLLSSLGGLGGGGGNGMGSLLSGLMGGAPQGGGGDPLAALGGIGGIMNALQGLTGNQGQQGQPPQQQKQTQPASLKDILSNITEADKDALREVFSGILNSDSKKEEQRVESGVINHRKQDQSIEQILSSLDFNSILSSINNIDLSNFDFENIDLNNIDFDNMVIEDAENEGEENNLLVEEGEIVQENIFKSTSKLNESELHDLVNILVRLVEPSKLKALEKLLKN</sequence>
<organism evidence="2">
    <name type="scientific">bioreactor metagenome</name>
    <dbReference type="NCBI Taxonomy" id="1076179"/>
    <lineage>
        <taxon>unclassified sequences</taxon>
        <taxon>metagenomes</taxon>
        <taxon>ecological metagenomes</taxon>
    </lineage>
</organism>
<feature type="compositionally biased region" description="Low complexity" evidence="1">
    <location>
        <begin position="96"/>
        <end position="116"/>
    </location>
</feature>
<proteinExistence type="predicted"/>
<evidence type="ECO:0000313" key="2">
    <source>
        <dbReference type="EMBL" id="MPM50362.1"/>
    </source>
</evidence>